<evidence type="ECO:0000313" key="1">
    <source>
        <dbReference type="EMBL" id="AKU96880.1"/>
    </source>
</evidence>
<name>A0A0K1PTM0_9BACT</name>
<dbReference type="STRING" id="1391654.AKJ09_03544"/>
<dbReference type="AlphaFoldDB" id="A0A0K1PTM0"/>
<dbReference type="PATRIC" id="fig|1391654.3.peg.3588"/>
<keyword evidence="2" id="KW-1185">Reference proteome</keyword>
<reference evidence="1 2" key="1">
    <citation type="submission" date="2015-08" db="EMBL/GenBank/DDBJ databases">
        <authorList>
            <person name="Babu N.S."/>
            <person name="Beckwith C.J."/>
            <person name="Beseler K.G."/>
            <person name="Brison A."/>
            <person name="Carone J.V."/>
            <person name="Caskin T.P."/>
            <person name="Diamond M."/>
            <person name="Durham M.E."/>
            <person name="Foxe J.M."/>
            <person name="Go M."/>
            <person name="Henderson B.A."/>
            <person name="Jones I.B."/>
            <person name="McGettigan J.A."/>
            <person name="Micheletti S.J."/>
            <person name="Nasrallah M.E."/>
            <person name="Ortiz D."/>
            <person name="Piller C.R."/>
            <person name="Privatt S.R."/>
            <person name="Schneider S.L."/>
            <person name="Sharp S."/>
            <person name="Smith T.C."/>
            <person name="Stanton J.D."/>
            <person name="Ullery H.E."/>
            <person name="Wilson R.J."/>
            <person name="Serrano M.G."/>
            <person name="Buck G."/>
            <person name="Lee V."/>
            <person name="Wang Y."/>
            <person name="Carvalho R."/>
            <person name="Voegtly L."/>
            <person name="Shi R."/>
            <person name="Duckworth R."/>
            <person name="Johnson A."/>
            <person name="Loviza R."/>
            <person name="Walstead R."/>
            <person name="Shah Z."/>
            <person name="Kiflezghi M."/>
            <person name="Wade K."/>
            <person name="Ball S.L."/>
            <person name="Bradley K.W."/>
            <person name="Asai D.J."/>
            <person name="Bowman C.A."/>
            <person name="Russell D.A."/>
            <person name="Pope W.H."/>
            <person name="Jacobs-Sera D."/>
            <person name="Hendrix R.W."/>
            <person name="Hatfull G.F."/>
        </authorList>
    </citation>
    <scope>NUCLEOTIDE SEQUENCE [LARGE SCALE GENOMIC DNA]</scope>
    <source>
        <strain evidence="1 2">DSM 27648</strain>
    </source>
</reference>
<dbReference type="EMBL" id="CP012333">
    <property type="protein sequence ID" value="AKU96880.1"/>
    <property type="molecule type" value="Genomic_DNA"/>
</dbReference>
<organism evidence="1 2">
    <name type="scientific">Labilithrix luteola</name>
    <dbReference type="NCBI Taxonomy" id="1391654"/>
    <lineage>
        <taxon>Bacteria</taxon>
        <taxon>Pseudomonadati</taxon>
        <taxon>Myxococcota</taxon>
        <taxon>Polyangia</taxon>
        <taxon>Polyangiales</taxon>
        <taxon>Labilitrichaceae</taxon>
        <taxon>Labilithrix</taxon>
    </lineage>
</organism>
<protein>
    <recommendedName>
        <fullName evidence="3">Outer membrane protein beta-barrel domain-containing protein</fullName>
    </recommendedName>
</protein>
<proteinExistence type="predicted"/>
<dbReference type="KEGG" id="llu:AKJ09_03544"/>
<evidence type="ECO:0000313" key="2">
    <source>
        <dbReference type="Proteomes" id="UP000064967"/>
    </source>
</evidence>
<sequence>MRATPNGTARAERVVMRIERVLAVVAAVTLCSPVARADEAGAEAGAVESSKGDLFPGERRMSVSGATGLPFLAIAEVGVGVTDGFAIGAIGGITPSVVTAGIRPRVRLRTSERTALVLSAPMLYYPKASAPGPGNIGTTSWVLTRTELFFDAALSDRLRVAGGMGFIAAASTEALGQFVRGRDFAMPAYNGEPGATRGFAGGLWNTVAARSSYAFGDRTHVFAEGSIVMQGIALAEGVGGPPVVVTTGLQHAF</sequence>
<gene>
    <name evidence="1" type="ORF">AKJ09_03544</name>
</gene>
<evidence type="ECO:0008006" key="3">
    <source>
        <dbReference type="Google" id="ProtNLM"/>
    </source>
</evidence>
<accession>A0A0K1PTM0</accession>
<dbReference type="Proteomes" id="UP000064967">
    <property type="component" value="Chromosome"/>
</dbReference>